<gene>
    <name evidence="3" type="ORF">LIPSTDRAFT_51306</name>
</gene>
<dbReference type="InterPro" id="IPR000683">
    <property type="entry name" value="Gfo/Idh/MocA-like_OxRdtase_N"/>
</dbReference>
<dbReference type="AlphaFoldDB" id="A0A1E3Q8W6"/>
<dbReference type="STRING" id="675824.A0A1E3Q8W6"/>
<dbReference type="InterPro" id="IPR036291">
    <property type="entry name" value="NAD(P)-bd_dom_sf"/>
</dbReference>
<dbReference type="SUPFAM" id="SSF55347">
    <property type="entry name" value="Glyceraldehyde-3-phosphate dehydrogenase-like, C-terminal domain"/>
    <property type="match status" value="1"/>
</dbReference>
<evidence type="ECO:0000259" key="2">
    <source>
        <dbReference type="Pfam" id="PF02894"/>
    </source>
</evidence>
<dbReference type="PANTHER" id="PTHR43708:SF8">
    <property type="entry name" value="OXIDOREDUCTASE"/>
    <property type="match status" value="1"/>
</dbReference>
<reference evidence="3 4" key="1">
    <citation type="journal article" date="2016" name="Proc. Natl. Acad. Sci. U.S.A.">
        <title>Comparative genomics of biotechnologically important yeasts.</title>
        <authorList>
            <person name="Riley R."/>
            <person name="Haridas S."/>
            <person name="Wolfe K.H."/>
            <person name="Lopes M.R."/>
            <person name="Hittinger C.T."/>
            <person name="Goeker M."/>
            <person name="Salamov A.A."/>
            <person name="Wisecaver J.H."/>
            <person name="Long T.M."/>
            <person name="Calvey C.H."/>
            <person name="Aerts A.L."/>
            <person name="Barry K.W."/>
            <person name="Choi C."/>
            <person name="Clum A."/>
            <person name="Coughlan A.Y."/>
            <person name="Deshpande S."/>
            <person name="Douglass A.P."/>
            <person name="Hanson S.J."/>
            <person name="Klenk H.-P."/>
            <person name="LaButti K.M."/>
            <person name="Lapidus A."/>
            <person name="Lindquist E.A."/>
            <person name="Lipzen A.M."/>
            <person name="Meier-Kolthoff J.P."/>
            <person name="Ohm R.A."/>
            <person name="Otillar R.P."/>
            <person name="Pangilinan J.L."/>
            <person name="Peng Y."/>
            <person name="Rokas A."/>
            <person name="Rosa C.A."/>
            <person name="Scheuner C."/>
            <person name="Sibirny A.A."/>
            <person name="Slot J.C."/>
            <person name="Stielow J.B."/>
            <person name="Sun H."/>
            <person name="Kurtzman C.P."/>
            <person name="Blackwell M."/>
            <person name="Grigoriev I.V."/>
            <person name="Jeffries T.W."/>
        </authorList>
    </citation>
    <scope>NUCLEOTIDE SEQUENCE [LARGE SCALE GENOMIC DNA]</scope>
    <source>
        <strain evidence="3 4">NRRL Y-11557</strain>
    </source>
</reference>
<evidence type="ECO:0000313" key="4">
    <source>
        <dbReference type="Proteomes" id="UP000094385"/>
    </source>
</evidence>
<protein>
    <recommendedName>
        <fullName evidence="5">Gfo/Idh/MocA-like oxidoreductase N-terminal domain-containing protein</fullName>
    </recommendedName>
</protein>
<organism evidence="3 4">
    <name type="scientific">Lipomyces starkeyi NRRL Y-11557</name>
    <dbReference type="NCBI Taxonomy" id="675824"/>
    <lineage>
        <taxon>Eukaryota</taxon>
        <taxon>Fungi</taxon>
        <taxon>Dikarya</taxon>
        <taxon>Ascomycota</taxon>
        <taxon>Saccharomycotina</taxon>
        <taxon>Lipomycetes</taxon>
        <taxon>Lipomycetales</taxon>
        <taxon>Lipomycetaceae</taxon>
        <taxon>Lipomyces</taxon>
    </lineage>
</organism>
<feature type="domain" description="Gfo/Idh/MocA-like oxidoreductase N-terminal" evidence="1">
    <location>
        <begin position="7"/>
        <end position="128"/>
    </location>
</feature>
<dbReference type="SUPFAM" id="SSF51735">
    <property type="entry name" value="NAD(P)-binding Rossmann-fold domains"/>
    <property type="match status" value="1"/>
</dbReference>
<sequence>MPSETPLRVGLIGTGIFASQRHYPAIASIPSSVQLAACANRSIDKAKKFASTAGIPDSKVYDSLESLLSDSDVDVIDALLPSQFALQAVKAAISAGKPIAIEKPIAATLAQAKEIVAIARSTDIPVAVLENFVFWNVIPEIKSLLGQIGEVVYFSHYCTSPFNFNNQYLDTWWRQKPEHVGGFLSDGGVHQVALFTEILGQVDTLSALTTQVREQSGDVDTLTATLKMKSGVLGSFTYTSAVSNPRINKLSISGTNGTIIYDFSDKANATLMLYTDADKAGKVVSVPDNVQEGVPKEFENFAEAVQKQDKSLLKIPTEKAFHHFAVIVASVESSKNGGTAVKVAEP</sequence>
<feature type="domain" description="Gfo/Idh/MocA-like oxidoreductase C-terminal" evidence="2">
    <location>
        <begin position="145"/>
        <end position="341"/>
    </location>
</feature>
<proteinExistence type="predicted"/>
<dbReference type="EMBL" id="KV454292">
    <property type="protein sequence ID" value="ODQ74153.1"/>
    <property type="molecule type" value="Genomic_DNA"/>
</dbReference>
<keyword evidence="4" id="KW-1185">Reference proteome</keyword>
<dbReference type="Proteomes" id="UP000094385">
    <property type="component" value="Unassembled WGS sequence"/>
</dbReference>
<dbReference type="GO" id="GO:0000166">
    <property type="term" value="F:nucleotide binding"/>
    <property type="evidence" value="ECO:0007669"/>
    <property type="project" value="InterPro"/>
</dbReference>
<evidence type="ECO:0000313" key="3">
    <source>
        <dbReference type="EMBL" id="ODQ74153.1"/>
    </source>
</evidence>
<dbReference type="PANTHER" id="PTHR43708">
    <property type="entry name" value="CONSERVED EXPRESSED OXIDOREDUCTASE (EUROFUNG)"/>
    <property type="match status" value="1"/>
</dbReference>
<name>A0A1E3Q8W6_LIPST</name>
<dbReference type="Gene3D" id="3.30.360.10">
    <property type="entry name" value="Dihydrodipicolinate Reductase, domain 2"/>
    <property type="match status" value="1"/>
</dbReference>
<evidence type="ECO:0000259" key="1">
    <source>
        <dbReference type="Pfam" id="PF01408"/>
    </source>
</evidence>
<dbReference type="Pfam" id="PF01408">
    <property type="entry name" value="GFO_IDH_MocA"/>
    <property type="match status" value="1"/>
</dbReference>
<dbReference type="InterPro" id="IPR051317">
    <property type="entry name" value="Gfo/Idh/MocA_oxidoreduct"/>
</dbReference>
<evidence type="ECO:0008006" key="5">
    <source>
        <dbReference type="Google" id="ProtNLM"/>
    </source>
</evidence>
<dbReference type="InterPro" id="IPR004104">
    <property type="entry name" value="Gfo/Idh/MocA-like_OxRdtase_C"/>
</dbReference>
<accession>A0A1E3Q8W6</accession>
<dbReference type="Gene3D" id="3.40.50.720">
    <property type="entry name" value="NAD(P)-binding Rossmann-like Domain"/>
    <property type="match status" value="1"/>
</dbReference>
<dbReference type="OrthoDB" id="64915at2759"/>
<dbReference type="Pfam" id="PF02894">
    <property type="entry name" value="GFO_IDH_MocA_C"/>
    <property type="match status" value="1"/>
</dbReference>